<evidence type="ECO:0000313" key="24">
    <source>
        <dbReference type="Proteomes" id="UP000694701"/>
    </source>
</evidence>
<evidence type="ECO:0000313" key="23">
    <source>
        <dbReference type="Ensembl" id="ENSCCRP00020032024.1"/>
    </source>
</evidence>
<keyword evidence="4" id="KW-0812">Transmembrane</keyword>
<dbReference type="InterPro" id="IPR027417">
    <property type="entry name" value="P-loop_NTPase"/>
</dbReference>
<dbReference type="GO" id="GO:0003924">
    <property type="term" value="F:GTPase activity"/>
    <property type="evidence" value="ECO:0007669"/>
    <property type="project" value="InterPro"/>
</dbReference>
<dbReference type="InterPro" id="IPR045817">
    <property type="entry name" value="OPA1_C"/>
</dbReference>
<dbReference type="GO" id="GO:0000266">
    <property type="term" value="P:mitochondrial fission"/>
    <property type="evidence" value="ECO:0007669"/>
    <property type="project" value="TreeGrafter"/>
</dbReference>
<evidence type="ECO:0000256" key="13">
    <source>
        <dbReference type="ARBA" id="ARBA00023128"/>
    </source>
</evidence>
<dbReference type="InterPro" id="IPR022812">
    <property type="entry name" value="Dynamin"/>
</dbReference>
<evidence type="ECO:0000256" key="20">
    <source>
        <dbReference type="ARBA" id="ARBA00083666"/>
    </source>
</evidence>
<dbReference type="Proteomes" id="UP000694701">
    <property type="component" value="Unplaced"/>
</dbReference>
<evidence type="ECO:0000256" key="10">
    <source>
        <dbReference type="ARBA" id="ARBA00022989"/>
    </source>
</evidence>
<keyword evidence="16" id="KW-1015">Disulfide bond</keyword>
<reference evidence="23" key="1">
    <citation type="submission" date="2025-08" db="UniProtKB">
        <authorList>
            <consortium name="Ensembl"/>
        </authorList>
    </citation>
    <scope>IDENTIFICATION</scope>
</reference>
<keyword evidence="14" id="KW-0342">GTP-binding</keyword>
<evidence type="ECO:0000256" key="4">
    <source>
        <dbReference type="ARBA" id="ARBA00022692"/>
    </source>
</evidence>
<dbReference type="InterPro" id="IPR030381">
    <property type="entry name" value="G_DYNAMIN_dom"/>
</dbReference>
<dbReference type="AlphaFoldDB" id="A0A8C2DW35"/>
<accession>A0A8C2DW35</accession>
<dbReference type="CDD" id="cd08771">
    <property type="entry name" value="DLP_1"/>
    <property type="match status" value="1"/>
</dbReference>
<evidence type="ECO:0000256" key="6">
    <source>
        <dbReference type="ARBA" id="ARBA00022741"/>
    </source>
</evidence>
<evidence type="ECO:0000256" key="7">
    <source>
        <dbReference type="ARBA" id="ARBA00022792"/>
    </source>
</evidence>
<dbReference type="GO" id="GO:0048312">
    <property type="term" value="P:intracellular distribution of mitochondria"/>
    <property type="evidence" value="ECO:0007669"/>
    <property type="project" value="TreeGrafter"/>
</dbReference>
<evidence type="ECO:0000256" key="21">
    <source>
        <dbReference type="SAM" id="Coils"/>
    </source>
</evidence>
<evidence type="ECO:0000256" key="12">
    <source>
        <dbReference type="ARBA" id="ARBA00023121"/>
    </source>
</evidence>
<evidence type="ECO:0000256" key="14">
    <source>
        <dbReference type="ARBA" id="ARBA00023134"/>
    </source>
</evidence>
<evidence type="ECO:0000256" key="15">
    <source>
        <dbReference type="ARBA" id="ARBA00023136"/>
    </source>
</evidence>
<evidence type="ECO:0000256" key="16">
    <source>
        <dbReference type="ARBA" id="ARBA00023157"/>
    </source>
</evidence>
<feature type="domain" description="Dynamin-type G" evidence="22">
    <location>
        <begin position="290"/>
        <end position="566"/>
    </location>
</feature>
<dbReference type="PRINTS" id="PR00195">
    <property type="entry name" value="DYNAMIN"/>
</dbReference>
<dbReference type="PROSITE" id="PS51718">
    <property type="entry name" value="G_DYNAMIN_2"/>
    <property type="match status" value="1"/>
</dbReference>
<evidence type="ECO:0000256" key="5">
    <source>
        <dbReference type="ARBA" id="ARBA00022703"/>
    </source>
</evidence>
<evidence type="ECO:0000256" key="18">
    <source>
        <dbReference type="ARBA" id="ARBA00048040"/>
    </source>
</evidence>
<evidence type="ECO:0000256" key="17">
    <source>
        <dbReference type="ARBA" id="ARBA00044791"/>
    </source>
</evidence>
<evidence type="ECO:0000259" key="22">
    <source>
        <dbReference type="PROSITE" id="PS51718"/>
    </source>
</evidence>
<keyword evidence="7" id="KW-0999">Mitochondrion inner membrane</keyword>
<dbReference type="Pfam" id="PF00350">
    <property type="entry name" value="Dynamin_N"/>
    <property type="match status" value="1"/>
</dbReference>
<dbReference type="GO" id="GO:0006915">
    <property type="term" value="P:apoptotic process"/>
    <property type="evidence" value="ECO:0007669"/>
    <property type="project" value="UniProtKB-KW"/>
</dbReference>
<dbReference type="FunFam" id="3.40.50.300:FF:000171">
    <property type="entry name" value="Dynamin-like 120 kDa protein, mitochondrial"/>
    <property type="match status" value="1"/>
</dbReference>
<dbReference type="PANTHER" id="PTHR11566">
    <property type="entry name" value="DYNAMIN"/>
    <property type="match status" value="1"/>
</dbReference>
<dbReference type="GO" id="GO:0008289">
    <property type="term" value="F:lipid binding"/>
    <property type="evidence" value="ECO:0007669"/>
    <property type="project" value="UniProtKB-KW"/>
</dbReference>
<protein>
    <recommendedName>
        <fullName evidence="17">Dynamin-like GTPase OPA1, mitochondrial</fullName>
        <ecNumber evidence="3">3.6.5.5</ecNumber>
    </recommendedName>
    <alternativeName>
        <fullName evidence="20">Optic atrophy protein 1 homolog</fullName>
    </alternativeName>
</protein>
<dbReference type="GO" id="GO:0005525">
    <property type="term" value="F:GTP binding"/>
    <property type="evidence" value="ECO:0007669"/>
    <property type="project" value="UniProtKB-KW"/>
</dbReference>
<keyword evidence="8" id="KW-0378">Hydrolase</keyword>
<dbReference type="InterPro" id="IPR001401">
    <property type="entry name" value="Dynamin_GTPase"/>
</dbReference>
<dbReference type="SUPFAM" id="SSF52540">
    <property type="entry name" value="P-loop containing nucleoside triphosphate hydrolases"/>
    <property type="match status" value="1"/>
</dbReference>
<dbReference type="GO" id="GO:0005874">
    <property type="term" value="C:microtubule"/>
    <property type="evidence" value="ECO:0007669"/>
    <property type="project" value="TreeGrafter"/>
</dbReference>
<keyword evidence="15" id="KW-0472">Membrane</keyword>
<proteinExistence type="predicted"/>
<dbReference type="Ensembl" id="ENSCCRT00020035031.1">
    <property type="protein sequence ID" value="ENSCCRP00020032024.1"/>
    <property type="gene ID" value="ENSCCRG00020014486.1"/>
</dbReference>
<keyword evidence="5" id="KW-0053">Apoptosis</keyword>
<keyword evidence="9" id="KW-0809">Transit peptide</keyword>
<evidence type="ECO:0000256" key="19">
    <source>
        <dbReference type="ARBA" id="ARBA00063873"/>
    </source>
</evidence>
<organism evidence="23 24">
    <name type="scientific">Cyprinus carpio</name>
    <name type="common">Common carp</name>
    <dbReference type="NCBI Taxonomy" id="7962"/>
    <lineage>
        <taxon>Eukaryota</taxon>
        <taxon>Metazoa</taxon>
        <taxon>Chordata</taxon>
        <taxon>Craniata</taxon>
        <taxon>Vertebrata</taxon>
        <taxon>Euteleostomi</taxon>
        <taxon>Actinopterygii</taxon>
        <taxon>Neopterygii</taxon>
        <taxon>Teleostei</taxon>
        <taxon>Ostariophysi</taxon>
        <taxon>Cypriniformes</taxon>
        <taxon>Cyprinidae</taxon>
        <taxon>Cyprininae</taxon>
        <taxon>Cyprinus</taxon>
    </lineage>
</organism>
<keyword evidence="13" id="KW-0496">Mitochondrion</keyword>
<evidence type="ECO:0000256" key="8">
    <source>
        <dbReference type="ARBA" id="ARBA00022801"/>
    </source>
</evidence>
<keyword evidence="11 21" id="KW-0175">Coiled coil</keyword>
<comment type="subunit">
    <text evidence="19">Oligomeric complex consisting of membrane-bound and soluble forms of OPA1.</text>
</comment>
<evidence type="ECO:0000256" key="11">
    <source>
        <dbReference type="ARBA" id="ARBA00023054"/>
    </source>
</evidence>
<name>A0A8C2DW35_CYPCA</name>
<evidence type="ECO:0000256" key="2">
    <source>
        <dbReference type="ARBA" id="ARBA00004569"/>
    </source>
</evidence>
<dbReference type="Pfam" id="PF19434">
    <property type="entry name" value="OPA1_C"/>
    <property type="match status" value="1"/>
</dbReference>
<dbReference type="GO" id="GO:0006897">
    <property type="term" value="P:endocytosis"/>
    <property type="evidence" value="ECO:0007669"/>
    <property type="project" value="TreeGrafter"/>
</dbReference>
<dbReference type="GO" id="GO:0008053">
    <property type="term" value="P:mitochondrial fusion"/>
    <property type="evidence" value="ECO:0007669"/>
    <property type="project" value="TreeGrafter"/>
</dbReference>
<dbReference type="EC" id="3.6.5.5" evidence="3"/>
<keyword evidence="10" id="KW-1133">Transmembrane helix</keyword>
<keyword evidence="6" id="KW-0547">Nucleotide-binding</keyword>
<evidence type="ECO:0000256" key="1">
    <source>
        <dbReference type="ARBA" id="ARBA00004434"/>
    </source>
</evidence>
<sequence length="974" mass="112419">DCAVVLHAAIACMNLLPSRMGVKFRVPLQKLHPLSRAIQHRYSSNNNQQRPPHCSAARHYTSLSRLPMRPHKSRSGGHGYQQHRSFWVARLAARLLKLRYILLGSAVGGGYTAKKTYDEWKDMFPDMSQYTWIVPDFVWELSENIDLDKLASALPELEKIAKLLPDMEKIGENFTFLKSLLSTETTGESTLRVTDVPPTSAAMSDSSDKQFKKSYDKEKIDQLQEELLRTQSKYQRMLERLEKENKELRKVVLQKDEKGIHQRNVKKSLIDMYSEVLDILSYYDSNYNTQDHLPRVVVVGDQSAGKTSVLEMIAQARIFPRGSGEMMTRSPVKVTLSEGPHHVAIFKDSTREFDLGKEEDLAALRHEIELRMRKSVKEGQTVSPETISLSVKGPGIQRMVLVDLPGVISTVTAGMAADTKETIFSISKAYMQNPNAIILCIQDGSVDAERSIVTDLVSQMDPQGKRTIFVLTKVDLAEKNLASPSRIQQIVEGKLFPMKALGYFAVVTGKGSSNESIDSIKDYEEDFFQKSRLLRDGMLKAHQVTTKNLSLAVSDCFWKMVRESVEQQADVFKASRFNLETEWKNNYPRLRELDRNELYEKAKNEILDEVISLSQVTPKHWESILQKKLWERVSTHVIENIYLPAAQTMNSGTFNTTVDIKLKQWTDKQLPHKALEVAWETLQEEFARFMAEYKGKDQDDIFDKLKEAVKDESIKRHKWNERAMDSLRVIQHNALEDCSITDKPQWDAAIQFMEETLQARLKDTDSIIADMVGPDWKQRWLSWTNRTPEQHIRNETKNELERVLKLHEDHTAYLANDEVTTVRKNLEARGVDVDPVLIKDTWHQLYRRHFLQKALLHCNLCRRGFYYYQRHFVDSELECNDVVLFWRIQRMLAITANTLRQQLTNTEVRRLEKNVKEVLEDFGEDTEKKVQLITGRRVQLAEDLSKYILKLFPHLARETAARQGDHQRAVLFCT</sequence>
<evidence type="ECO:0000256" key="3">
    <source>
        <dbReference type="ARBA" id="ARBA00011980"/>
    </source>
</evidence>
<dbReference type="Gene3D" id="3.40.50.300">
    <property type="entry name" value="P-loop containing nucleotide triphosphate hydrolases"/>
    <property type="match status" value="1"/>
</dbReference>
<dbReference type="InterPro" id="IPR045063">
    <property type="entry name" value="Dynamin_N"/>
</dbReference>
<evidence type="ECO:0000256" key="9">
    <source>
        <dbReference type="ARBA" id="ARBA00022946"/>
    </source>
</evidence>
<dbReference type="PANTHER" id="PTHR11566:SF67">
    <property type="entry name" value="DYNAMIN-LIKE 120 KDA PROTEIN, MITOCHONDRIAL"/>
    <property type="match status" value="1"/>
</dbReference>
<comment type="subcellular location">
    <subcellularLocation>
        <location evidence="1">Mitochondrion inner membrane</location>
        <topology evidence="1">Single-pass membrane protein</topology>
    </subcellularLocation>
    <subcellularLocation>
        <location evidence="2">Mitochondrion intermembrane space</location>
    </subcellularLocation>
</comment>
<feature type="coiled-coil region" evidence="21">
    <location>
        <begin position="220"/>
        <end position="258"/>
    </location>
</feature>
<dbReference type="GO" id="GO:0005758">
    <property type="term" value="C:mitochondrial intermembrane space"/>
    <property type="evidence" value="ECO:0007669"/>
    <property type="project" value="UniProtKB-SubCell"/>
</dbReference>
<comment type="catalytic activity">
    <reaction evidence="18">
        <text>GTP + H2O = GDP + phosphate + H(+)</text>
        <dbReference type="Rhea" id="RHEA:19669"/>
        <dbReference type="ChEBI" id="CHEBI:15377"/>
        <dbReference type="ChEBI" id="CHEBI:15378"/>
        <dbReference type="ChEBI" id="CHEBI:37565"/>
        <dbReference type="ChEBI" id="CHEBI:43474"/>
        <dbReference type="ChEBI" id="CHEBI:58189"/>
        <dbReference type="EC" id="3.6.5.5"/>
    </reaction>
</comment>
<dbReference type="SMART" id="SM00053">
    <property type="entry name" value="DYNc"/>
    <property type="match status" value="1"/>
</dbReference>
<dbReference type="GO" id="GO:0008017">
    <property type="term" value="F:microtubule binding"/>
    <property type="evidence" value="ECO:0007669"/>
    <property type="project" value="TreeGrafter"/>
</dbReference>
<dbReference type="GO" id="GO:0005743">
    <property type="term" value="C:mitochondrial inner membrane"/>
    <property type="evidence" value="ECO:0007669"/>
    <property type="project" value="UniProtKB-SubCell"/>
</dbReference>
<dbReference type="GO" id="GO:0016559">
    <property type="term" value="P:peroxisome fission"/>
    <property type="evidence" value="ECO:0007669"/>
    <property type="project" value="TreeGrafter"/>
</dbReference>
<keyword evidence="12" id="KW-0446">Lipid-binding</keyword>